<dbReference type="CDD" id="cd07377">
    <property type="entry name" value="WHTH_GntR"/>
    <property type="match status" value="1"/>
</dbReference>
<keyword evidence="2" id="KW-0238">DNA-binding</keyword>
<reference evidence="7" key="1">
    <citation type="journal article" date="2019" name="Int. J. Syst. Evol. Microbiol.">
        <title>The Global Catalogue of Microorganisms (GCM) 10K type strain sequencing project: providing services to taxonomists for standard genome sequencing and annotation.</title>
        <authorList>
            <consortium name="The Broad Institute Genomics Platform"/>
            <consortium name="The Broad Institute Genome Sequencing Center for Infectious Disease"/>
            <person name="Wu L."/>
            <person name="Ma J."/>
        </authorList>
    </citation>
    <scope>NUCLEOTIDE SEQUENCE [LARGE SCALE GENOMIC DNA]</scope>
    <source>
        <strain evidence="7">JCM 31202</strain>
    </source>
</reference>
<evidence type="ECO:0000256" key="1">
    <source>
        <dbReference type="ARBA" id="ARBA00023015"/>
    </source>
</evidence>
<evidence type="ECO:0000256" key="4">
    <source>
        <dbReference type="SAM" id="MobiDB-lite"/>
    </source>
</evidence>
<protein>
    <submittedName>
        <fullName evidence="6">GntR family transcriptional regulator</fullName>
    </submittedName>
</protein>
<evidence type="ECO:0000256" key="2">
    <source>
        <dbReference type="ARBA" id="ARBA00023125"/>
    </source>
</evidence>
<dbReference type="SUPFAM" id="SSF46785">
    <property type="entry name" value="Winged helix' DNA-binding domain"/>
    <property type="match status" value="1"/>
</dbReference>
<dbReference type="SMART" id="SM00345">
    <property type="entry name" value="HTH_GNTR"/>
    <property type="match status" value="1"/>
</dbReference>
<accession>A0ABW3EGS5</accession>
<evidence type="ECO:0000259" key="5">
    <source>
        <dbReference type="PROSITE" id="PS50949"/>
    </source>
</evidence>
<dbReference type="PANTHER" id="PTHR43537:SF24">
    <property type="entry name" value="GLUCONATE OPERON TRANSCRIPTIONAL REPRESSOR"/>
    <property type="match status" value="1"/>
</dbReference>
<organism evidence="6 7">
    <name type="scientific">Actinomadura sediminis</name>
    <dbReference type="NCBI Taxonomy" id="1038904"/>
    <lineage>
        <taxon>Bacteria</taxon>
        <taxon>Bacillati</taxon>
        <taxon>Actinomycetota</taxon>
        <taxon>Actinomycetes</taxon>
        <taxon>Streptosporangiales</taxon>
        <taxon>Thermomonosporaceae</taxon>
        <taxon>Actinomadura</taxon>
    </lineage>
</organism>
<evidence type="ECO:0000256" key="3">
    <source>
        <dbReference type="ARBA" id="ARBA00023163"/>
    </source>
</evidence>
<comment type="caution">
    <text evidence="6">The sequence shown here is derived from an EMBL/GenBank/DDBJ whole genome shotgun (WGS) entry which is preliminary data.</text>
</comment>
<dbReference type="Gene3D" id="1.10.10.10">
    <property type="entry name" value="Winged helix-like DNA-binding domain superfamily/Winged helix DNA-binding domain"/>
    <property type="match status" value="1"/>
</dbReference>
<name>A0ABW3EGS5_9ACTN</name>
<evidence type="ECO:0000313" key="6">
    <source>
        <dbReference type="EMBL" id="MFD0898970.1"/>
    </source>
</evidence>
<dbReference type="Pfam" id="PF00392">
    <property type="entry name" value="GntR"/>
    <property type="match status" value="1"/>
</dbReference>
<evidence type="ECO:0000313" key="7">
    <source>
        <dbReference type="Proteomes" id="UP001596972"/>
    </source>
</evidence>
<keyword evidence="7" id="KW-1185">Reference proteome</keyword>
<feature type="domain" description="HTH gntR-type" evidence="5">
    <location>
        <begin position="24"/>
        <end position="92"/>
    </location>
</feature>
<gene>
    <name evidence="6" type="ORF">ACFQ11_01000</name>
</gene>
<dbReference type="RefSeq" id="WP_378295763.1">
    <property type="nucleotide sequence ID" value="NZ_JBHTJA010000001.1"/>
</dbReference>
<keyword evidence="3" id="KW-0804">Transcription</keyword>
<sequence length="272" mass="29238">MNGRPPRAEDARAGHGREGGMAHGNVRDAVADDLALQIATGRLRAGDTLPSIRRLADRYGLNPSSVQQVLTRLRLAGFVEPRHGVGVVVRDIRLYGGIQTWQYLFRFSSSLPELTVRNVQEILETLQLFYQAALVKLIPGSDRPRPDGADPAPARRAFAQLELLARSDAVRAADVHQGVLGVLRAVLAGLGGGVTLGLLNSMGDVLAEVPEVLEALYGDASEHVYFWGNVITAWETADADLARSTLALLDDWHALALGRLRDRLAAGTTGTG</sequence>
<dbReference type="InterPro" id="IPR036390">
    <property type="entry name" value="WH_DNA-bd_sf"/>
</dbReference>
<dbReference type="InterPro" id="IPR000524">
    <property type="entry name" value="Tscrpt_reg_HTH_GntR"/>
</dbReference>
<dbReference type="Proteomes" id="UP001596972">
    <property type="component" value="Unassembled WGS sequence"/>
</dbReference>
<dbReference type="InterPro" id="IPR036388">
    <property type="entry name" value="WH-like_DNA-bd_sf"/>
</dbReference>
<dbReference type="PANTHER" id="PTHR43537">
    <property type="entry name" value="TRANSCRIPTIONAL REGULATOR, GNTR FAMILY"/>
    <property type="match status" value="1"/>
</dbReference>
<keyword evidence="1" id="KW-0805">Transcription regulation</keyword>
<proteinExistence type="predicted"/>
<dbReference type="EMBL" id="JBHTJA010000001">
    <property type="protein sequence ID" value="MFD0898970.1"/>
    <property type="molecule type" value="Genomic_DNA"/>
</dbReference>
<dbReference type="PROSITE" id="PS50949">
    <property type="entry name" value="HTH_GNTR"/>
    <property type="match status" value="1"/>
</dbReference>
<feature type="region of interest" description="Disordered" evidence="4">
    <location>
        <begin position="1"/>
        <end position="23"/>
    </location>
</feature>